<name>A0A7J6UTR7_THATH</name>
<protein>
    <submittedName>
        <fullName evidence="1">Uncharacterized protein</fullName>
    </submittedName>
</protein>
<gene>
    <name evidence="1" type="ORF">FRX31_034411</name>
</gene>
<accession>A0A7J6UTR7</accession>
<proteinExistence type="predicted"/>
<evidence type="ECO:0000313" key="2">
    <source>
        <dbReference type="Proteomes" id="UP000554482"/>
    </source>
</evidence>
<organism evidence="1 2">
    <name type="scientific">Thalictrum thalictroides</name>
    <name type="common">Rue-anemone</name>
    <name type="synonym">Anemone thalictroides</name>
    <dbReference type="NCBI Taxonomy" id="46969"/>
    <lineage>
        <taxon>Eukaryota</taxon>
        <taxon>Viridiplantae</taxon>
        <taxon>Streptophyta</taxon>
        <taxon>Embryophyta</taxon>
        <taxon>Tracheophyta</taxon>
        <taxon>Spermatophyta</taxon>
        <taxon>Magnoliopsida</taxon>
        <taxon>Ranunculales</taxon>
        <taxon>Ranunculaceae</taxon>
        <taxon>Thalictroideae</taxon>
        <taxon>Thalictrum</taxon>
    </lineage>
</organism>
<sequence>MQNQNLKIPSKIRMIFTCFPNAHLEIPRLDCLKMQCAQNQSDQPESQTTIIQVNEASQATLEWKGGHSQEWAAKVWNYCLMQLYGQFGRREMQRSLE</sequence>
<dbReference type="Proteomes" id="UP000554482">
    <property type="component" value="Unassembled WGS sequence"/>
</dbReference>
<evidence type="ECO:0000313" key="1">
    <source>
        <dbReference type="EMBL" id="KAF5176003.1"/>
    </source>
</evidence>
<dbReference type="AlphaFoldDB" id="A0A7J6UTR7"/>
<keyword evidence="2" id="KW-1185">Reference proteome</keyword>
<comment type="caution">
    <text evidence="1">The sequence shown here is derived from an EMBL/GenBank/DDBJ whole genome shotgun (WGS) entry which is preliminary data.</text>
</comment>
<dbReference type="EMBL" id="JABWDY010043329">
    <property type="protein sequence ID" value="KAF5176003.1"/>
    <property type="molecule type" value="Genomic_DNA"/>
</dbReference>
<reference evidence="1 2" key="1">
    <citation type="submission" date="2020-06" db="EMBL/GenBank/DDBJ databases">
        <title>Transcriptomic and genomic resources for Thalictrum thalictroides and T. hernandezii: Facilitating candidate gene discovery in an emerging model plant lineage.</title>
        <authorList>
            <person name="Arias T."/>
            <person name="Riano-Pachon D.M."/>
            <person name="Di Stilio V.S."/>
        </authorList>
    </citation>
    <scope>NUCLEOTIDE SEQUENCE [LARGE SCALE GENOMIC DNA]</scope>
    <source>
        <strain evidence="2">cv. WT478/WT964</strain>
        <tissue evidence="1">Leaves</tissue>
    </source>
</reference>